<proteinExistence type="predicted"/>
<evidence type="ECO:0000256" key="1">
    <source>
        <dbReference type="SAM" id="MobiDB-lite"/>
    </source>
</evidence>
<protein>
    <submittedName>
        <fullName evidence="2">Uncharacterized protein</fullName>
    </submittedName>
</protein>
<sequence>MTGPSSAFLDLGYTEPSEPRPSRARRASAVPVPVHHETAPGDRSPAAAALRAMRTAIDAKRGFLPSDQGVRAGDDPFARAQLAVAYERLRAALALYNTFAADLDVPGARAFIGDVEVREGGQ</sequence>
<evidence type="ECO:0000313" key="2">
    <source>
        <dbReference type="EMBL" id="VWB15023.1"/>
    </source>
</evidence>
<name>A0A6P2HEU1_9BURK</name>
<gene>
    <name evidence="2" type="ORF">BLA13014_00410</name>
</gene>
<dbReference type="AlphaFoldDB" id="A0A6P2HEU1"/>
<dbReference type="EMBL" id="CABVQC010000002">
    <property type="protein sequence ID" value="VWB15023.1"/>
    <property type="molecule type" value="Genomic_DNA"/>
</dbReference>
<reference evidence="2 3" key="1">
    <citation type="submission" date="2019-09" db="EMBL/GenBank/DDBJ databases">
        <authorList>
            <person name="Depoorter E."/>
        </authorList>
    </citation>
    <scope>NUCLEOTIDE SEQUENCE [LARGE SCALE GENOMIC DNA]</scope>
    <source>
        <strain evidence="2">LMG 13014</strain>
    </source>
</reference>
<dbReference type="RefSeq" id="WP_175021027.1">
    <property type="nucleotide sequence ID" value="NZ_CABVQC010000002.1"/>
</dbReference>
<organism evidence="2 3">
    <name type="scientific">Burkholderia aenigmatica</name>
    <dbReference type="NCBI Taxonomy" id="2015348"/>
    <lineage>
        <taxon>Bacteria</taxon>
        <taxon>Pseudomonadati</taxon>
        <taxon>Pseudomonadota</taxon>
        <taxon>Betaproteobacteria</taxon>
        <taxon>Burkholderiales</taxon>
        <taxon>Burkholderiaceae</taxon>
        <taxon>Burkholderia</taxon>
        <taxon>Burkholderia cepacia complex</taxon>
    </lineage>
</organism>
<evidence type="ECO:0000313" key="3">
    <source>
        <dbReference type="Proteomes" id="UP000494261"/>
    </source>
</evidence>
<dbReference type="Proteomes" id="UP000494261">
    <property type="component" value="Unassembled WGS sequence"/>
</dbReference>
<accession>A0A6P2HEU1</accession>
<feature type="region of interest" description="Disordered" evidence="1">
    <location>
        <begin position="1"/>
        <end position="46"/>
    </location>
</feature>